<protein>
    <recommendedName>
        <fullName evidence="3">FAD-binding domain-containing protein</fullName>
    </recommendedName>
</protein>
<dbReference type="PRINTS" id="PR00420">
    <property type="entry name" value="RNGMNOXGNASE"/>
</dbReference>
<evidence type="ECO:0000259" key="3">
    <source>
        <dbReference type="Pfam" id="PF01494"/>
    </source>
</evidence>
<dbReference type="Proteomes" id="UP001501447">
    <property type="component" value="Unassembled WGS sequence"/>
</dbReference>
<dbReference type="PANTHER" id="PTHR43476">
    <property type="entry name" value="3-(3-HYDROXY-PHENYL)PROPIONATE/3-HYDROXYCINNAMIC ACID HYDROXYLASE"/>
    <property type="match status" value="1"/>
</dbReference>
<dbReference type="Gene3D" id="3.50.50.60">
    <property type="entry name" value="FAD/NAD(P)-binding domain"/>
    <property type="match status" value="1"/>
</dbReference>
<evidence type="ECO:0000256" key="1">
    <source>
        <dbReference type="ARBA" id="ARBA00023002"/>
    </source>
</evidence>
<dbReference type="SUPFAM" id="SSF51905">
    <property type="entry name" value="FAD/NAD(P)-binding domain"/>
    <property type="match status" value="1"/>
</dbReference>
<comment type="caution">
    <text evidence="4">The sequence shown here is derived from an EMBL/GenBank/DDBJ whole genome shotgun (WGS) entry which is preliminary data.</text>
</comment>
<dbReference type="PANTHER" id="PTHR43476:SF5">
    <property type="entry name" value="FAD-DEPENDENT MONOOXYGENASE"/>
    <property type="match status" value="1"/>
</dbReference>
<dbReference type="InterPro" id="IPR002938">
    <property type="entry name" value="FAD-bd"/>
</dbReference>
<keyword evidence="1" id="KW-0560">Oxidoreductase</keyword>
<keyword evidence="5" id="KW-1185">Reference proteome</keyword>
<feature type="compositionally biased region" description="Basic and acidic residues" evidence="2">
    <location>
        <begin position="1"/>
        <end position="23"/>
    </location>
</feature>
<reference evidence="5" key="1">
    <citation type="journal article" date="2019" name="Int. J. Syst. Evol. Microbiol.">
        <title>The Global Catalogue of Microorganisms (GCM) 10K type strain sequencing project: providing services to taxonomists for standard genome sequencing and annotation.</title>
        <authorList>
            <consortium name="The Broad Institute Genomics Platform"/>
            <consortium name="The Broad Institute Genome Sequencing Center for Infectious Disease"/>
            <person name="Wu L."/>
            <person name="Ma J."/>
        </authorList>
    </citation>
    <scope>NUCLEOTIDE SEQUENCE [LARGE SCALE GENOMIC DNA]</scope>
    <source>
        <strain evidence="5">JCM 16373</strain>
    </source>
</reference>
<feature type="region of interest" description="Disordered" evidence="2">
    <location>
        <begin position="1"/>
        <end position="30"/>
    </location>
</feature>
<evidence type="ECO:0000313" key="5">
    <source>
        <dbReference type="Proteomes" id="UP001501447"/>
    </source>
</evidence>
<proteinExistence type="predicted"/>
<gene>
    <name evidence="4" type="ORF">GCM10009863_09950</name>
</gene>
<dbReference type="InterPro" id="IPR050631">
    <property type="entry name" value="PheA/TfdB_FAD_monoxygenase"/>
</dbReference>
<sequence>MSAEDRTGGDRTGGDRTGGDRTRGGGTPRRIRTEVCVVGGGPGGLALARALARLGREAVVVERRDPARSAGPAFRGESVSPDGVRLLDELGVLGGLRAAGAVHRVDRLEIQDAGRRVLDVRFADFPYAYRHPVEIAQPALRFALAAPVALPGRCTVLAPATAIALLGAGRTVTGVRASTPGGPVEITAALTVGADGRYSDVRRMAGLGVHARRTPLERDVIWLKLASPQGWDRRAYRVRISRGSHGLFLPSTDGTVRIGLNIPKGGLRALRSGGAGPAVLRDRLAELAPEAADVLSEGLRDWSDTVLLDIFTTRVARWWAPGVVLIGDAAHTLSPVLGQGVNHALADAVALAPLVADALENGAARPVGRTVPDGVLERFQRGRERDVARSRALQLRQERMFTLAAPAAAVVRRSVYRALNSSRTLQRRVLAPAYFPGQRPLPRAAAAAAAAAGVPLAAVPLAAVPEEGKPR</sequence>
<evidence type="ECO:0000313" key="4">
    <source>
        <dbReference type="EMBL" id="GAA2598587.1"/>
    </source>
</evidence>
<accession>A0ABP6C497</accession>
<dbReference type="InterPro" id="IPR036188">
    <property type="entry name" value="FAD/NAD-bd_sf"/>
</dbReference>
<dbReference type="Pfam" id="PF01494">
    <property type="entry name" value="FAD_binding_3"/>
    <property type="match status" value="1"/>
</dbReference>
<name>A0ABP6C497_9ACTN</name>
<organism evidence="4 5">
    <name type="scientific">Streptomyces axinellae</name>
    <dbReference type="NCBI Taxonomy" id="552788"/>
    <lineage>
        <taxon>Bacteria</taxon>
        <taxon>Bacillati</taxon>
        <taxon>Actinomycetota</taxon>
        <taxon>Actinomycetes</taxon>
        <taxon>Kitasatosporales</taxon>
        <taxon>Streptomycetaceae</taxon>
        <taxon>Streptomyces</taxon>
    </lineage>
</organism>
<evidence type="ECO:0000256" key="2">
    <source>
        <dbReference type="SAM" id="MobiDB-lite"/>
    </source>
</evidence>
<dbReference type="EMBL" id="BAAARJ010000003">
    <property type="protein sequence ID" value="GAA2598587.1"/>
    <property type="molecule type" value="Genomic_DNA"/>
</dbReference>
<feature type="domain" description="FAD-binding" evidence="3">
    <location>
        <begin position="32"/>
        <end position="362"/>
    </location>
</feature>